<dbReference type="Bgee" id="FBgn0185819">
    <property type="expression patterns" value="Expressed in adult organism and 2 other cell types or tissues"/>
</dbReference>
<proteinExistence type="predicted"/>
<name>A0A0J9UHJ1_DROSI</name>
<sequence length="215" mass="23055">MQLLLKMQRQLLFLGFLLANLVTFSQAECNICSSESNVACVSKNQYQNCSANAIPTGTVYTCPNKTFCTGLPEKCTSNEAVASCNECRKCDGIIPFACTSPTTFALCNAVNEIASTEYPCLTGEVCLSQIGNPCVASPNGTSASCSYYALIDDLCIQKSSTGRFPYPNDLSCLKYVHCFRKGSTWSGNSWQCPSSKPFFSASTSTCVATKPATCA</sequence>
<dbReference type="GO" id="GO:0008061">
    <property type="term" value="F:chitin binding"/>
    <property type="evidence" value="ECO:0007669"/>
    <property type="project" value="InterPro"/>
</dbReference>
<dbReference type="PROSITE" id="PS50940">
    <property type="entry name" value="CHIT_BIND_II"/>
    <property type="match status" value="1"/>
</dbReference>
<dbReference type="EMBL" id="CM002912">
    <property type="protein sequence ID" value="KMY98485.1"/>
    <property type="molecule type" value="Genomic_DNA"/>
</dbReference>
<evidence type="ECO:0000256" key="1">
    <source>
        <dbReference type="SAM" id="SignalP"/>
    </source>
</evidence>
<keyword evidence="1" id="KW-0732">Signal</keyword>
<accession>A0A0J9UHJ1</accession>
<evidence type="ECO:0000313" key="3">
    <source>
        <dbReference type="EMBL" id="KMY98485.1"/>
    </source>
</evidence>
<evidence type="ECO:0000259" key="2">
    <source>
        <dbReference type="PROSITE" id="PS50940"/>
    </source>
</evidence>
<reference evidence="3" key="1">
    <citation type="journal article" date="2013" name="Genome Res.">
        <title>A second-generation assembly of the Drosophila simulans genome provides new insights into patterns of lineage-specific divergence.</title>
        <authorList>
            <person name="Hu T.T."/>
            <person name="Eisen M.B."/>
            <person name="Thornton K.R."/>
            <person name="Andolfatto P."/>
        </authorList>
    </citation>
    <scope>NUCLEOTIDE SEQUENCE [LARGE SCALE GENOMIC DNA]</scope>
    <source>
        <strain evidence="3">W501</strain>
    </source>
</reference>
<organism evidence="3">
    <name type="scientific">Drosophila simulans</name>
    <name type="common">Fruit fly</name>
    <dbReference type="NCBI Taxonomy" id="7240"/>
    <lineage>
        <taxon>Eukaryota</taxon>
        <taxon>Metazoa</taxon>
        <taxon>Ecdysozoa</taxon>
        <taxon>Arthropoda</taxon>
        <taxon>Hexapoda</taxon>
        <taxon>Insecta</taxon>
        <taxon>Pterygota</taxon>
        <taxon>Neoptera</taxon>
        <taxon>Endopterygota</taxon>
        <taxon>Diptera</taxon>
        <taxon>Brachycera</taxon>
        <taxon>Muscomorpha</taxon>
        <taxon>Ephydroidea</taxon>
        <taxon>Drosophilidae</taxon>
        <taxon>Drosophila</taxon>
        <taxon>Sophophora</taxon>
    </lineage>
</organism>
<gene>
    <name evidence="3" type="primary">Dsim\GD14129</name>
    <name evidence="3" type="ORF">Dsimw501_GD14129</name>
</gene>
<feature type="chain" id="PRO_5005324236" description="Chitin-binding type-2 domain-containing protein" evidence="1">
    <location>
        <begin position="28"/>
        <end position="215"/>
    </location>
</feature>
<dbReference type="OrthoDB" id="7868429at2759"/>
<feature type="domain" description="Chitin-binding type-2" evidence="2">
    <location>
        <begin position="152"/>
        <end position="215"/>
    </location>
</feature>
<dbReference type="GO" id="GO:0005576">
    <property type="term" value="C:extracellular region"/>
    <property type="evidence" value="ECO:0007669"/>
    <property type="project" value="InterPro"/>
</dbReference>
<protein>
    <recommendedName>
        <fullName evidence="2">Chitin-binding type-2 domain-containing protein</fullName>
    </recommendedName>
</protein>
<reference evidence="3" key="2">
    <citation type="submission" date="2014-06" db="EMBL/GenBank/DDBJ databases">
        <authorList>
            <person name="Hu T."/>
            <person name="Eisen M.B."/>
            <person name="Thornton K.R."/>
            <person name="Andolfatto P."/>
        </authorList>
    </citation>
    <scope>NUCLEOTIDE SEQUENCE</scope>
    <source>
        <strain evidence="3">W501</strain>
    </source>
</reference>
<feature type="signal peptide" evidence="1">
    <location>
        <begin position="1"/>
        <end position="27"/>
    </location>
</feature>
<dbReference type="Proteomes" id="UP000035880">
    <property type="component" value="Chromosome 3L"/>
</dbReference>
<dbReference type="KEGG" id="dsi:Dsimw501_GD14129"/>
<dbReference type="InterPro" id="IPR002557">
    <property type="entry name" value="Chitin-bd_dom"/>
</dbReference>
<reference evidence="3" key="3">
    <citation type="submission" date="2015-04" db="EMBL/GenBank/DDBJ databases">
        <authorList>
            <consortium name="FlyBase"/>
        </authorList>
    </citation>
    <scope>NUCLEOTIDE SEQUENCE</scope>
    <source>
        <strain evidence="3">W501</strain>
    </source>
</reference>
<dbReference type="AlphaFoldDB" id="A0A0J9UHJ1"/>